<dbReference type="AlphaFoldDB" id="A0A7H8QSE3"/>
<accession>A0A7H8QSE3</accession>
<feature type="transmembrane region" description="Helical" evidence="2">
    <location>
        <begin position="196"/>
        <end position="218"/>
    </location>
</feature>
<feature type="compositionally biased region" description="Low complexity" evidence="1">
    <location>
        <begin position="176"/>
        <end position="187"/>
    </location>
</feature>
<organism evidence="4 5">
    <name type="scientific">Talaromyces rugulosus</name>
    <name type="common">Penicillium rugulosum</name>
    <dbReference type="NCBI Taxonomy" id="121627"/>
    <lineage>
        <taxon>Eukaryota</taxon>
        <taxon>Fungi</taxon>
        <taxon>Dikarya</taxon>
        <taxon>Ascomycota</taxon>
        <taxon>Pezizomycotina</taxon>
        <taxon>Eurotiomycetes</taxon>
        <taxon>Eurotiomycetidae</taxon>
        <taxon>Eurotiales</taxon>
        <taxon>Trichocomaceae</taxon>
        <taxon>Talaromyces</taxon>
        <taxon>Talaromyces sect. Islandici</taxon>
    </lineage>
</organism>
<keyword evidence="2" id="KW-0812">Transmembrane</keyword>
<feature type="signal peptide" evidence="3">
    <location>
        <begin position="1"/>
        <end position="21"/>
    </location>
</feature>
<gene>
    <name evidence="4" type="ORF">TRUGW13939_03873</name>
</gene>
<name>A0A7H8QSE3_TALRU</name>
<dbReference type="Proteomes" id="UP000509510">
    <property type="component" value="Chromosome II"/>
</dbReference>
<feature type="compositionally biased region" description="Polar residues" evidence="1">
    <location>
        <begin position="126"/>
        <end position="136"/>
    </location>
</feature>
<evidence type="ECO:0000256" key="2">
    <source>
        <dbReference type="SAM" id="Phobius"/>
    </source>
</evidence>
<sequence length="220" mass="22813">MLKLIAFLTLFVFTELALCRAAYIRLSNLTHALDARVPPKAVSLANLLAREGESHPSPTPLLAYSLEKSILTAQKETTTVIVPVSCEKTTYVTYLASSTQLPGGRWQTGAGDTTTGAPSPSIPTAKPTTPETSPSFISQTSTTVYDYSAASTPSTGFLNSAASTPSSRGRGGGVGASKPSLTPTPTPSTLIPVSDAVAGMAYSGLAIGVWVLAFSFLIDI</sequence>
<dbReference type="EMBL" id="CP055899">
    <property type="protein sequence ID" value="QKX56766.1"/>
    <property type="molecule type" value="Genomic_DNA"/>
</dbReference>
<evidence type="ECO:0000256" key="1">
    <source>
        <dbReference type="SAM" id="MobiDB-lite"/>
    </source>
</evidence>
<protein>
    <submittedName>
        <fullName evidence="4">Uncharacterized protein</fullName>
    </submittedName>
</protein>
<feature type="chain" id="PRO_5028815590" evidence="3">
    <location>
        <begin position="22"/>
        <end position="220"/>
    </location>
</feature>
<proteinExistence type="predicted"/>
<dbReference type="RefSeq" id="XP_035342944.1">
    <property type="nucleotide sequence ID" value="XM_035487051.1"/>
</dbReference>
<dbReference type="GeneID" id="55991375"/>
<feature type="region of interest" description="Disordered" evidence="1">
    <location>
        <begin position="103"/>
        <end position="136"/>
    </location>
</feature>
<keyword evidence="2" id="KW-0472">Membrane</keyword>
<feature type="region of interest" description="Disordered" evidence="1">
    <location>
        <begin position="158"/>
        <end position="187"/>
    </location>
</feature>
<evidence type="ECO:0000313" key="5">
    <source>
        <dbReference type="Proteomes" id="UP000509510"/>
    </source>
</evidence>
<keyword evidence="2" id="KW-1133">Transmembrane helix</keyword>
<keyword evidence="3" id="KW-0732">Signal</keyword>
<evidence type="ECO:0000313" key="4">
    <source>
        <dbReference type="EMBL" id="QKX56766.1"/>
    </source>
</evidence>
<evidence type="ECO:0000256" key="3">
    <source>
        <dbReference type="SAM" id="SignalP"/>
    </source>
</evidence>
<dbReference type="KEGG" id="trg:TRUGW13939_03873"/>
<keyword evidence="5" id="KW-1185">Reference proteome</keyword>
<reference evidence="5" key="1">
    <citation type="submission" date="2020-06" db="EMBL/GenBank/DDBJ databases">
        <title>A chromosome-scale genome assembly of Talaromyces rugulosus W13939.</title>
        <authorList>
            <person name="Wang B."/>
            <person name="Guo L."/>
            <person name="Ye K."/>
            <person name="Wang L."/>
        </authorList>
    </citation>
    <scope>NUCLEOTIDE SEQUENCE [LARGE SCALE GENOMIC DNA]</scope>
    <source>
        <strain evidence="5">W13939</strain>
    </source>
</reference>